<reference evidence="2" key="2">
    <citation type="journal article" date="2022" name="Food Funct.">
        <title>Lactobacillus kefiranofaciens ZW18 from Kefir enhances the anti-tumor effect of anti-programmed cell death 1 (PD-1) immunotherapy by modulating the gut microbiota.</title>
        <authorList>
            <person name="Zhao J."/>
            <person name="Wang Y."/>
            <person name="Wang J."/>
            <person name="Lv M."/>
            <person name="Zhou C."/>
            <person name="Jia L."/>
            <person name="Geng W."/>
        </authorList>
    </citation>
    <scope>NUCLEOTIDE SEQUENCE</scope>
    <source>
        <strain evidence="2">ZW18</strain>
    </source>
</reference>
<evidence type="ECO:0000313" key="3">
    <source>
        <dbReference type="Proteomes" id="UP000181860"/>
    </source>
</evidence>
<reference evidence="2" key="3">
    <citation type="submission" date="2023-04" db="EMBL/GenBank/DDBJ databases">
        <authorList>
            <person name="Wang Y."/>
        </authorList>
    </citation>
    <scope>NUCLEOTIDE SEQUENCE</scope>
    <source>
        <strain evidence="2">ZW18</strain>
    </source>
</reference>
<dbReference type="Proteomes" id="UP000181860">
    <property type="component" value="Unassembled WGS sequence"/>
</dbReference>
<dbReference type="NCBIfam" id="TIGR01784">
    <property type="entry name" value="T_den_put_tspse"/>
    <property type="match status" value="1"/>
</dbReference>
<dbReference type="EMBL" id="CP123735">
    <property type="protein sequence ID" value="WGO85655.1"/>
    <property type="molecule type" value="Genomic_DNA"/>
</dbReference>
<organism evidence="2 4">
    <name type="scientific">Lactobacillus kefiranofaciens</name>
    <dbReference type="NCBI Taxonomy" id="267818"/>
    <lineage>
        <taxon>Bacteria</taxon>
        <taxon>Bacillati</taxon>
        <taxon>Bacillota</taxon>
        <taxon>Bacilli</taxon>
        <taxon>Lactobacillales</taxon>
        <taxon>Lactobacillaceae</taxon>
        <taxon>Lactobacillus</taxon>
    </lineage>
</organism>
<dbReference type="AlphaFoldDB" id="A0AAX3UD83"/>
<evidence type="ECO:0000313" key="1">
    <source>
        <dbReference type="EMBL" id="SDA66110.1"/>
    </source>
</evidence>
<dbReference type="RefSeq" id="WP_013854651.1">
    <property type="nucleotide sequence ID" value="NZ_CP123735.1"/>
</dbReference>
<name>A0AAX3UD83_9LACO</name>
<evidence type="ECO:0000313" key="2">
    <source>
        <dbReference type="EMBL" id="WGO85655.1"/>
    </source>
</evidence>
<protein>
    <submittedName>
        <fullName evidence="2">Rpn family recombination-promoting nuclease/putative transposase</fullName>
    </submittedName>
</protein>
<dbReference type="EMBL" id="FMXC01000031">
    <property type="protein sequence ID" value="SDA66110.1"/>
    <property type="molecule type" value="Genomic_DNA"/>
</dbReference>
<gene>
    <name evidence="2" type="ORF">QEJ78_10010</name>
    <name evidence="1" type="ORF">SAMN02983011_01995</name>
</gene>
<sequence>MNWNITPNKQPWYGFTEDQIFGEIMSDPEICKYILRIIAPEAKIKHIYPPNKQREVKDPGHRKQKDVRLDVLVEDEKHNLYDLEVQTSDKGDLGWRMRYYASKIDQRYTLPVGKTYRDLRKVTIIFICTFDPQKKGKVRYEYESFEKVDKSDQLNDGIKKIIINTKGKQDGIGPELAALVNLANNKQVHLNRIFDKIQKKIVDINNDPKRRDEIMDYETKLLEREQDGKEEGIRQGIQKLIAALRDFGATNAQILKRLEQDYGDQFTKKELKDFMKQA</sequence>
<dbReference type="Proteomes" id="UP001242513">
    <property type="component" value="Chromosome"/>
</dbReference>
<reference evidence="1 3" key="1">
    <citation type="submission" date="2016-10" db="EMBL/GenBank/DDBJ databases">
        <authorList>
            <person name="Varghese N."/>
            <person name="Submissions S."/>
        </authorList>
    </citation>
    <scope>NUCLEOTIDE SEQUENCE [LARGE SCALE GENOMIC DNA]</scope>
    <source>
        <strain evidence="1 3">ATCC 43761</strain>
    </source>
</reference>
<proteinExistence type="predicted"/>
<evidence type="ECO:0000313" key="4">
    <source>
        <dbReference type="Proteomes" id="UP001242513"/>
    </source>
</evidence>
<dbReference type="InterPro" id="IPR010106">
    <property type="entry name" value="RpnA"/>
</dbReference>
<dbReference type="Pfam" id="PF12784">
    <property type="entry name" value="PDDEXK_2"/>
    <property type="match status" value="1"/>
</dbReference>
<keyword evidence="3" id="KW-1185">Reference proteome</keyword>
<accession>A0AAX3UD83</accession>